<keyword evidence="1" id="KW-0812">Transmembrane</keyword>
<evidence type="ECO:0000313" key="2">
    <source>
        <dbReference type="EMBL" id="RZF35135.1"/>
    </source>
</evidence>
<proteinExistence type="predicted"/>
<feature type="transmembrane region" description="Helical" evidence="1">
    <location>
        <begin position="193"/>
        <end position="212"/>
    </location>
</feature>
<dbReference type="AlphaFoldDB" id="A0A482WNG6"/>
<evidence type="ECO:0000313" key="3">
    <source>
        <dbReference type="Proteomes" id="UP000291343"/>
    </source>
</evidence>
<accession>A0A482WNG6</accession>
<keyword evidence="1" id="KW-1133">Transmembrane helix</keyword>
<reference evidence="2 3" key="1">
    <citation type="journal article" date="2017" name="Gigascience">
        <title>Genome sequence of the small brown planthopper, Laodelphax striatellus.</title>
        <authorList>
            <person name="Zhu J."/>
            <person name="Jiang F."/>
            <person name="Wang X."/>
            <person name="Yang P."/>
            <person name="Bao Y."/>
            <person name="Zhao W."/>
            <person name="Wang W."/>
            <person name="Lu H."/>
            <person name="Wang Q."/>
            <person name="Cui N."/>
            <person name="Li J."/>
            <person name="Chen X."/>
            <person name="Luo L."/>
            <person name="Yu J."/>
            <person name="Kang L."/>
            <person name="Cui F."/>
        </authorList>
    </citation>
    <scope>NUCLEOTIDE SEQUENCE [LARGE SCALE GENOMIC DNA]</scope>
    <source>
        <strain evidence="2">Lst14</strain>
    </source>
</reference>
<dbReference type="EMBL" id="QKKF02029610">
    <property type="protein sequence ID" value="RZF35135.1"/>
    <property type="molecule type" value="Genomic_DNA"/>
</dbReference>
<sequence length="218" mass="24126">MEELASLLLVKRDARRPWRPYKRKPLPNTSTTQSTILSSLLPNYSTTINRLSNYDDDKSTSHPSDTDKVLTFFTKNYATTRSDVATTSPKQQVTSGTTTVSSFERFFDDRTSFGVDNNRTKTGSNRFLSSDKVVPTGFPDESNDLWWGTVLWDEVGVVGGAEAGNLNLSWNVTLDQNMTTTNRDGEDDGSGEVVVMIVTAFLLGLIILATVIGELQHC</sequence>
<organism evidence="2 3">
    <name type="scientific">Laodelphax striatellus</name>
    <name type="common">Small brown planthopper</name>
    <name type="synonym">Delphax striatella</name>
    <dbReference type="NCBI Taxonomy" id="195883"/>
    <lineage>
        <taxon>Eukaryota</taxon>
        <taxon>Metazoa</taxon>
        <taxon>Ecdysozoa</taxon>
        <taxon>Arthropoda</taxon>
        <taxon>Hexapoda</taxon>
        <taxon>Insecta</taxon>
        <taxon>Pterygota</taxon>
        <taxon>Neoptera</taxon>
        <taxon>Paraneoptera</taxon>
        <taxon>Hemiptera</taxon>
        <taxon>Auchenorrhyncha</taxon>
        <taxon>Fulgoroidea</taxon>
        <taxon>Delphacidae</taxon>
        <taxon>Criomorphinae</taxon>
        <taxon>Laodelphax</taxon>
    </lineage>
</organism>
<name>A0A482WNG6_LAOST</name>
<comment type="caution">
    <text evidence="2">The sequence shown here is derived from an EMBL/GenBank/DDBJ whole genome shotgun (WGS) entry which is preliminary data.</text>
</comment>
<protein>
    <submittedName>
        <fullName evidence="2">Uncharacterized protein</fullName>
    </submittedName>
</protein>
<evidence type="ECO:0000256" key="1">
    <source>
        <dbReference type="SAM" id="Phobius"/>
    </source>
</evidence>
<keyword evidence="1" id="KW-0472">Membrane</keyword>
<dbReference type="InParanoid" id="A0A482WNG6"/>
<gene>
    <name evidence="2" type="ORF">LSTR_LSTR009441</name>
</gene>
<keyword evidence="3" id="KW-1185">Reference proteome</keyword>
<dbReference type="Proteomes" id="UP000291343">
    <property type="component" value="Unassembled WGS sequence"/>
</dbReference>